<comment type="caution">
    <text evidence="2">The sequence shown here is derived from an EMBL/GenBank/DDBJ whole genome shotgun (WGS) entry which is preliminary data.</text>
</comment>
<evidence type="ECO:0000256" key="1">
    <source>
        <dbReference type="SAM" id="Phobius"/>
    </source>
</evidence>
<keyword evidence="1" id="KW-0812">Transmembrane</keyword>
<feature type="transmembrane region" description="Helical" evidence="1">
    <location>
        <begin position="46"/>
        <end position="70"/>
    </location>
</feature>
<sequence>MAVADIINWILVIVGQILIAIGVMCDLIAAILMIRFPNFYVRLHALTIGSIGGAVVPIVGAALIAIGSPFLGAYRWFLAGAGIVTAMMIYILGAVGSHAIARAAHRSRAAILSPCYVDHLAKDRGEGSCI</sequence>
<keyword evidence="1" id="KW-0472">Membrane</keyword>
<dbReference type="EMBL" id="DSGT01000009">
    <property type="protein sequence ID" value="HEW53263.1"/>
    <property type="molecule type" value="Genomic_DNA"/>
</dbReference>
<dbReference type="PANTHER" id="PTHR34703:SF1">
    <property type="entry name" value="ANTIPORTER SUBUNIT MNHG2-RELATED"/>
    <property type="match status" value="1"/>
</dbReference>
<organism evidence="2">
    <name type="scientific">Ignisphaera aggregans</name>
    <dbReference type="NCBI Taxonomy" id="334771"/>
    <lineage>
        <taxon>Archaea</taxon>
        <taxon>Thermoproteota</taxon>
        <taxon>Thermoprotei</taxon>
        <taxon>Desulfurococcales</taxon>
        <taxon>Desulfurococcaceae</taxon>
        <taxon>Ignisphaera</taxon>
    </lineage>
</organism>
<evidence type="ECO:0000313" key="2">
    <source>
        <dbReference type="EMBL" id="HEW53263.1"/>
    </source>
</evidence>
<dbReference type="Pfam" id="PF03334">
    <property type="entry name" value="PhaG_MnhG_YufB"/>
    <property type="match status" value="1"/>
</dbReference>
<dbReference type="PANTHER" id="PTHR34703">
    <property type="entry name" value="ANTIPORTER SUBUNIT MNHG2-RELATED"/>
    <property type="match status" value="1"/>
</dbReference>
<dbReference type="NCBIfam" id="TIGR01300">
    <property type="entry name" value="CPA3_mnhG_phaG"/>
    <property type="match status" value="1"/>
</dbReference>
<dbReference type="AlphaFoldDB" id="A0A7C2Z1S1"/>
<protein>
    <submittedName>
        <fullName evidence="2">Cation:proton antiporter</fullName>
    </submittedName>
</protein>
<proteinExistence type="predicted"/>
<accession>A0A7C2Z1S1</accession>
<dbReference type="GO" id="GO:0015385">
    <property type="term" value="F:sodium:proton antiporter activity"/>
    <property type="evidence" value="ECO:0007669"/>
    <property type="project" value="TreeGrafter"/>
</dbReference>
<feature type="transmembrane region" description="Helical" evidence="1">
    <location>
        <begin position="76"/>
        <end position="101"/>
    </location>
</feature>
<dbReference type="InterPro" id="IPR005133">
    <property type="entry name" value="PhaG_MnhG_YufB"/>
</dbReference>
<name>A0A7C2Z1S1_9CREN</name>
<gene>
    <name evidence="2" type="ORF">ENO77_03760</name>
</gene>
<feature type="transmembrane region" description="Helical" evidence="1">
    <location>
        <begin position="6"/>
        <end position="34"/>
    </location>
</feature>
<keyword evidence="1" id="KW-1133">Transmembrane helix</keyword>
<reference evidence="2" key="1">
    <citation type="journal article" date="2020" name="mSystems">
        <title>Genome- and Community-Level Interaction Insights into Carbon Utilization and Element Cycling Functions of Hydrothermarchaeota in Hydrothermal Sediment.</title>
        <authorList>
            <person name="Zhou Z."/>
            <person name="Liu Y."/>
            <person name="Xu W."/>
            <person name="Pan J."/>
            <person name="Luo Z.H."/>
            <person name="Li M."/>
        </authorList>
    </citation>
    <scope>NUCLEOTIDE SEQUENCE [LARGE SCALE GENOMIC DNA]</scope>
    <source>
        <strain evidence="2">SpSt-16</strain>
    </source>
</reference>